<organism evidence="1 2">
    <name type="scientific">Aquipseudomonas ullengensis</name>
    <dbReference type="NCBI Taxonomy" id="2759166"/>
    <lineage>
        <taxon>Bacteria</taxon>
        <taxon>Pseudomonadati</taxon>
        <taxon>Pseudomonadota</taxon>
        <taxon>Gammaproteobacteria</taxon>
        <taxon>Pseudomonadales</taxon>
        <taxon>Pseudomonadaceae</taxon>
        <taxon>Aquipseudomonas</taxon>
    </lineage>
</organism>
<gene>
    <name evidence="1" type="ORF">H3H51_08830</name>
</gene>
<protein>
    <submittedName>
        <fullName evidence="1">DUF748 domain-containing protein</fullName>
    </submittedName>
</protein>
<dbReference type="PANTHER" id="PTHR30441:SF8">
    <property type="entry name" value="DUF748 DOMAIN-CONTAINING PROTEIN"/>
    <property type="match status" value="1"/>
</dbReference>
<dbReference type="PANTHER" id="PTHR30441">
    <property type="entry name" value="DUF748 DOMAIN-CONTAINING PROTEIN"/>
    <property type="match status" value="1"/>
</dbReference>
<dbReference type="GO" id="GO:0005886">
    <property type="term" value="C:plasma membrane"/>
    <property type="evidence" value="ECO:0007669"/>
    <property type="project" value="TreeGrafter"/>
</dbReference>
<evidence type="ECO:0000313" key="2">
    <source>
        <dbReference type="Proteomes" id="UP000542720"/>
    </source>
</evidence>
<dbReference type="InterPro" id="IPR052894">
    <property type="entry name" value="AsmA-related"/>
</dbReference>
<accession>A0A7W4Q9T7</accession>
<dbReference type="GO" id="GO:0090313">
    <property type="term" value="P:regulation of protein targeting to membrane"/>
    <property type="evidence" value="ECO:0007669"/>
    <property type="project" value="TreeGrafter"/>
</dbReference>
<sequence length="357" mass="39585">MKRRYSLPLGTLLSLVLLLLALHIALPYVIRNYLNDALADMGEYRGHIIDVDLAWWRGAYRINGLQIVKADGQVPVPLLDAPSIDLAVSWSSLWNEHGIVARVIFERPQVNFVDGGASADSSQSGAGVDWREQLNKLLPITLNELRVVDGRLGFHNFNSTPPVDIEATQVNASLYNLTNVADAAGERVARFEGRAQLLGHAPLEATASFDPYQNFEDFEFRLRATGIELRQLNDFSAAYGKFDFNAGHGDVVIEANAENGQLSGYIKPLLRDVDVFNWQQDVENDNKGFFRSIWEALVGGGETALKNQGKDQFATRVELSGSVHQQDVSGLQAFLSILRNAFIQAFNTRFENTPPAQ</sequence>
<dbReference type="AlphaFoldDB" id="A0A7W4Q9T7"/>
<keyword evidence="2" id="KW-1185">Reference proteome</keyword>
<comment type="caution">
    <text evidence="1">The sequence shown here is derived from an EMBL/GenBank/DDBJ whole genome shotgun (WGS) entry which is preliminary data.</text>
</comment>
<reference evidence="1 2" key="1">
    <citation type="submission" date="2020-08" db="EMBL/GenBank/DDBJ databases">
        <authorList>
            <person name="Kim C.M."/>
        </authorList>
    </citation>
    <scope>NUCLEOTIDE SEQUENCE [LARGE SCALE GENOMIC DNA]</scope>
    <source>
        <strain evidence="1 2">UL070</strain>
    </source>
</reference>
<name>A0A7W4Q9T7_9GAMM</name>
<proteinExistence type="predicted"/>
<dbReference type="RefSeq" id="WP_183088667.1">
    <property type="nucleotide sequence ID" value="NZ_JACJUD010000002.1"/>
</dbReference>
<dbReference type="Proteomes" id="UP000542720">
    <property type="component" value="Unassembled WGS sequence"/>
</dbReference>
<dbReference type="EMBL" id="JACJUD010000002">
    <property type="protein sequence ID" value="MBB2495122.1"/>
    <property type="molecule type" value="Genomic_DNA"/>
</dbReference>
<evidence type="ECO:0000313" key="1">
    <source>
        <dbReference type="EMBL" id="MBB2495122.1"/>
    </source>
</evidence>